<comment type="caution">
    <text evidence="3">The sequence shown here is derived from an EMBL/GenBank/DDBJ whole genome shotgun (WGS) entry which is preliminary data.</text>
</comment>
<dbReference type="Gene3D" id="1.20.120.520">
    <property type="entry name" value="nmb1532 protein domain like"/>
    <property type="match status" value="1"/>
</dbReference>
<sequence length="226" mass="24969">MRELVAAERVGAPRAATPEPAAVEVRAGGAPVRPTPDEGVRRSDRSPWDESTRPTYAFDGAPLAWTDHERAAGQHLVDVHDHLRSELAQLFDLIAQVEAGTLEVGAARSLINTMTMRQNDWALGAYCQAYCRVVTTHHTIEDTSMFPHLRASDADLVPVIDRLEAEHHVIAGVLDEVDRALVAVVSEPDGLMRLREAVDLLADTMTSHLSYEERELVEPLARFGFY</sequence>
<protein>
    <submittedName>
        <fullName evidence="3">Hemerythrin domain-containing protein</fullName>
    </submittedName>
</protein>
<dbReference type="Proteomes" id="UP001596135">
    <property type="component" value="Unassembled WGS sequence"/>
</dbReference>
<name>A0ABW1LPB5_9ACTN</name>
<organism evidence="3 4">
    <name type="scientific">Nocardioides hankookensis</name>
    <dbReference type="NCBI Taxonomy" id="443157"/>
    <lineage>
        <taxon>Bacteria</taxon>
        <taxon>Bacillati</taxon>
        <taxon>Actinomycetota</taxon>
        <taxon>Actinomycetes</taxon>
        <taxon>Propionibacteriales</taxon>
        <taxon>Nocardioidaceae</taxon>
        <taxon>Nocardioides</taxon>
    </lineage>
</organism>
<dbReference type="Pfam" id="PF01814">
    <property type="entry name" value="Hemerythrin"/>
    <property type="match status" value="1"/>
</dbReference>
<feature type="compositionally biased region" description="Basic and acidic residues" evidence="1">
    <location>
        <begin position="35"/>
        <end position="52"/>
    </location>
</feature>
<dbReference type="PANTHER" id="PTHR38048:SF1">
    <property type="entry name" value="HEMERYTHRIN-LIKE DOMAIN-CONTAINING PROTEIN"/>
    <property type="match status" value="1"/>
</dbReference>
<dbReference type="InterPro" id="IPR012312">
    <property type="entry name" value="Hemerythrin-like"/>
</dbReference>
<dbReference type="PANTHER" id="PTHR38048">
    <property type="entry name" value="EXPRESSED PROTEIN"/>
    <property type="match status" value="1"/>
</dbReference>
<evidence type="ECO:0000256" key="1">
    <source>
        <dbReference type="SAM" id="MobiDB-lite"/>
    </source>
</evidence>
<evidence type="ECO:0000313" key="3">
    <source>
        <dbReference type="EMBL" id="MFC6045574.1"/>
    </source>
</evidence>
<proteinExistence type="predicted"/>
<dbReference type="RefSeq" id="WP_379159029.1">
    <property type="nucleotide sequence ID" value="NZ_JBHSRJ010000009.1"/>
</dbReference>
<keyword evidence="4" id="KW-1185">Reference proteome</keyword>
<feature type="region of interest" description="Disordered" evidence="1">
    <location>
        <begin position="1"/>
        <end position="53"/>
    </location>
</feature>
<dbReference type="EMBL" id="JBHSRJ010000009">
    <property type="protein sequence ID" value="MFC6045574.1"/>
    <property type="molecule type" value="Genomic_DNA"/>
</dbReference>
<evidence type="ECO:0000313" key="4">
    <source>
        <dbReference type="Proteomes" id="UP001596135"/>
    </source>
</evidence>
<dbReference type="CDD" id="cd12108">
    <property type="entry name" value="Hr-like"/>
    <property type="match status" value="1"/>
</dbReference>
<evidence type="ECO:0000259" key="2">
    <source>
        <dbReference type="Pfam" id="PF01814"/>
    </source>
</evidence>
<feature type="domain" description="Hemerythrin-like" evidence="2">
    <location>
        <begin position="75"/>
        <end position="217"/>
    </location>
</feature>
<dbReference type="InterPro" id="IPR053206">
    <property type="entry name" value="Dimeric_xanthone_biosynth"/>
</dbReference>
<reference evidence="4" key="1">
    <citation type="journal article" date="2019" name="Int. J. Syst. Evol. Microbiol.">
        <title>The Global Catalogue of Microorganisms (GCM) 10K type strain sequencing project: providing services to taxonomists for standard genome sequencing and annotation.</title>
        <authorList>
            <consortium name="The Broad Institute Genomics Platform"/>
            <consortium name="The Broad Institute Genome Sequencing Center for Infectious Disease"/>
            <person name="Wu L."/>
            <person name="Ma J."/>
        </authorList>
    </citation>
    <scope>NUCLEOTIDE SEQUENCE [LARGE SCALE GENOMIC DNA]</scope>
    <source>
        <strain evidence="4">CCUG 54522</strain>
    </source>
</reference>
<accession>A0ABW1LPB5</accession>
<gene>
    <name evidence="3" type="ORF">ACFPYL_20985</name>
</gene>